<feature type="domain" description="EamA" evidence="6">
    <location>
        <begin position="5"/>
        <end position="132"/>
    </location>
</feature>
<feature type="transmembrane region" description="Helical" evidence="5">
    <location>
        <begin position="174"/>
        <end position="193"/>
    </location>
</feature>
<feature type="domain" description="EamA" evidence="6">
    <location>
        <begin position="145"/>
        <end position="278"/>
    </location>
</feature>
<evidence type="ECO:0000256" key="5">
    <source>
        <dbReference type="SAM" id="Phobius"/>
    </source>
</evidence>
<evidence type="ECO:0000259" key="6">
    <source>
        <dbReference type="Pfam" id="PF00892"/>
    </source>
</evidence>
<keyword evidence="3 5" id="KW-1133">Transmembrane helix</keyword>
<feature type="transmembrane region" description="Helical" evidence="5">
    <location>
        <begin position="259"/>
        <end position="277"/>
    </location>
</feature>
<evidence type="ECO:0000256" key="2">
    <source>
        <dbReference type="ARBA" id="ARBA00022692"/>
    </source>
</evidence>
<reference evidence="7" key="1">
    <citation type="submission" date="2020-05" db="EMBL/GenBank/DDBJ databases">
        <authorList>
            <person name="Chiriac C."/>
            <person name="Salcher M."/>
            <person name="Ghai R."/>
            <person name="Kavagutti S V."/>
        </authorList>
    </citation>
    <scope>NUCLEOTIDE SEQUENCE</scope>
</reference>
<accession>A0A6J6UAL1</accession>
<feature type="transmembrane region" description="Helical" evidence="5">
    <location>
        <begin position="31"/>
        <end position="48"/>
    </location>
</feature>
<dbReference type="Pfam" id="PF00892">
    <property type="entry name" value="EamA"/>
    <property type="match status" value="2"/>
</dbReference>
<sequence length="286" mass="30313">MSEWLLTLGIAIIWGSSSLFAAIALDHVETAVVPAAQLFFGICTLVWFPSARVKIDRADIPRVMLIGLIWMALPFFLYAKAQETTSASVTGMINGGIPVMTVFVTAIFVRSMPTARRIFAVAIGFAGIALVSFSSVGDSATATTKGVVFLLIALVCYAVGTNVIWSLQVKYGALAAIFWGQLFALVYLLPISIPAVAHSEFHCGAIASLMEMGMFGTGIGYALYGVLVARAGPIRGAIGLFLTPIVATFNGIIFRNDSVRLFAFIGMAIVVVGAVLTSQPESTTTE</sequence>
<dbReference type="AlphaFoldDB" id="A0A6J6UAL1"/>
<feature type="transmembrane region" description="Helical" evidence="5">
    <location>
        <begin position="148"/>
        <end position="167"/>
    </location>
</feature>
<dbReference type="GO" id="GO:0016020">
    <property type="term" value="C:membrane"/>
    <property type="evidence" value="ECO:0007669"/>
    <property type="project" value="UniProtKB-SubCell"/>
</dbReference>
<feature type="transmembrane region" description="Helical" evidence="5">
    <location>
        <begin position="60"/>
        <end position="79"/>
    </location>
</feature>
<dbReference type="InterPro" id="IPR000620">
    <property type="entry name" value="EamA_dom"/>
</dbReference>
<dbReference type="SUPFAM" id="SSF103481">
    <property type="entry name" value="Multidrug resistance efflux transporter EmrE"/>
    <property type="match status" value="2"/>
</dbReference>
<proteinExistence type="predicted"/>
<dbReference type="PANTHER" id="PTHR32322">
    <property type="entry name" value="INNER MEMBRANE TRANSPORTER"/>
    <property type="match status" value="1"/>
</dbReference>
<keyword evidence="4 5" id="KW-0472">Membrane</keyword>
<feature type="transmembrane region" description="Helical" evidence="5">
    <location>
        <begin position="118"/>
        <end position="136"/>
    </location>
</feature>
<evidence type="ECO:0000256" key="4">
    <source>
        <dbReference type="ARBA" id="ARBA00023136"/>
    </source>
</evidence>
<gene>
    <name evidence="7" type="ORF">UFOPK2870_00342</name>
</gene>
<evidence type="ECO:0000256" key="3">
    <source>
        <dbReference type="ARBA" id="ARBA00022989"/>
    </source>
</evidence>
<protein>
    <submittedName>
        <fullName evidence="7">Unannotated protein</fullName>
    </submittedName>
</protein>
<feature type="transmembrane region" description="Helical" evidence="5">
    <location>
        <begin position="234"/>
        <end position="253"/>
    </location>
</feature>
<comment type="subcellular location">
    <subcellularLocation>
        <location evidence="1">Membrane</location>
        <topology evidence="1">Multi-pass membrane protein</topology>
    </subcellularLocation>
</comment>
<feature type="transmembrane region" description="Helical" evidence="5">
    <location>
        <begin position="205"/>
        <end position="227"/>
    </location>
</feature>
<keyword evidence="2 5" id="KW-0812">Transmembrane</keyword>
<dbReference type="PANTHER" id="PTHR32322:SF2">
    <property type="entry name" value="EAMA DOMAIN-CONTAINING PROTEIN"/>
    <property type="match status" value="1"/>
</dbReference>
<name>A0A6J6UAL1_9ZZZZ</name>
<evidence type="ECO:0000256" key="1">
    <source>
        <dbReference type="ARBA" id="ARBA00004141"/>
    </source>
</evidence>
<feature type="transmembrane region" description="Helical" evidence="5">
    <location>
        <begin position="91"/>
        <end position="109"/>
    </location>
</feature>
<dbReference type="EMBL" id="CAEZZL010000014">
    <property type="protein sequence ID" value="CAB4756164.1"/>
    <property type="molecule type" value="Genomic_DNA"/>
</dbReference>
<evidence type="ECO:0000313" key="7">
    <source>
        <dbReference type="EMBL" id="CAB4756164.1"/>
    </source>
</evidence>
<dbReference type="InterPro" id="IPR050638">
    <property type="entry name" value="AA-Vitamin_Transporters"/>
</dbReference>
<dbReference type="InterPro" id="IPR037185">
    <property type="entry name" value="EmrE-like"/>
</dbReference>
<organism evidence="7">
    <name type="scientific">freshwater metagenome</name>
    <dbReference type="NCBI Taxonomy" id="449393"/>
    <lineage>
        <taxon>unclassified sequences</taxon>
        <taxon>metagenomes</taxon>
        <taxon>ecological metagenomes</taxon>
    </lineage>
</organism>